<evidence type="ECO:0000313" key="4">
    <source>
        <dbReference type="Proteomes" id="UP001500984"/>
    </source>
</evidence>
<evidence type="ECO:0000256" key="1">
    <source>
        <dbReference type="SAM" id="MobiDB-lite"/>
    </source>
</evidence>
<keyword evidence="2" id="KW-1133">Transmembrane helix</keyword>
<feature type="transmembrane region" description="Helical" evidence="2">
    <location>
        <begin position="109"/>
        <end position="130"/>
    </location>
</feature>
<accession>A0ABP5I206</accession>
<protein>
    <submittedName>
        <fullName evidence="3">Trp biosynthesis-associated membrane protein</fullName>
    </submittedName>
</protein>
<dbReference type="Pfam" id="PF09534">
    <property type="entry name" value="Trp_oprn_chp"/>
    <property type="match status" value="1"/>
</dbReference>
<keyword evidence="2" id="KW-0812">Transmembrane</keyword>
<evidence type="ECO:0000256" key="2">
    <source>
        <dbReference type="SAM" id="Phobius"/>
    </source>
</evidence>
<feature type="transmembrane region" description="Helical" evidence="2">
    <location>
        <begin position="82"/>
        <end position="103"/>
    </location>
</feature>
<dbReference type="InterPro" id="IPR019051">
    <property type="entry name" value="Trp_biosyn_TM_oprn/chp"/>
</dbReference>
<reference evidence="4" key="1">
    <citation type="journal article" date="2019" name="Int. J. Syst. Evol. Microbiol.">
        <title>The Global Catalogue of Microorganisms (GCM) 10K type strain sequencing project: providing services to taxonomists for standard genome sequencing and annotation.</title>
        <authorList>
            <consortium name="The Broad Institute Genomics Platform"/>
            <consortium name="The Broad Institute Genome Sequencing Center for Infectious Disease"/>
            <person name="Wu L."/>
            <person name="Ma J."/>
        </authorList>
    </citation>
    <scope>NUCLEOTIDE SEQUENCE [LARGE SCALE GENOMIC DNA]</scope>
    <source>
        <strain evidence="4">JCM 15900</strain>
    </source>
</reference>
<sequence length="168" mass="16723">MSALLTKGRTVVLQLVLAGALWFLSGRPWTAETVDPATQVPGVAQTAAASGETGHPLLTAAAAVLAVSSLLLAMLSRVGRYVVLGLTGLTGLGALAVGAAAAGTAPAASVWPTVAVGALTVVFAVCAARASGSWQTSSRYERSAAAPADPEEDPTAAWDALSRGEDPS</sequence>
<feature type="region of interest" description="Disordered" evidence="1">
    <location>
        <begin position="135"/>
        <end position="168"/>
    </location>
</feature>
<dbReference type="EMBL" id="BAAAPZ010000002">
    <property type="protein sequence ID" value="GAA2091088.1"/>
    <property type="molecule type" value="Genomic_DNA"/>
</dbReference>
<feature type="transmembrane region" description="Helical" evidence="2">
    <location>
        <begin position="57"/>
        <end position="75"/>
    </location>
</feature>
<name>A0ABP5I206_9MICO</name>
<comment type="caution">
    <text evidence="3">The sequence shown here is derived from an EMBL/GenBank/DDBJ whole genome shotgun (WGS) entry which is preliminary data.</text>
</comment>
<proteinExistence type="predicted"/>
<gene>
    <name evidence="3" type="ORF">GCM10009823_07950</name>
</gene>
<keyword evidence="2" id="KW-0472">Membrane</keyword>
<keyword evidence="4" id="KW-1185">Reference proteome</keyword>
<organism evidence="3 4">
    <name type="scientific">Brevibacterium salitolerans</name>
    <dbReference type="NCBI Taxonomy" id="1403566"/>
    <lineage>
        <taxon>Bacteria</taxon>
        <taxon>Bacillati</taxon>
        <taxon>Actinomycetota</taxon>
        <taxon>Actinomycetes</taxon>
        <taxon>Micrococcales</taxon>
        <taxon>Brevibacteriaceae</taxon>
        <taxon>Brevibacterium</taxon>
    </lineage>
</organism>
<dbReference type="Proteomes" id="UP001500984">
    <property type="component" value="Unassembled WGS sequence"/>
</dbReference>
<dbReference type="RefSeq" id="WP_291795226.1">
    <property type="nucleotide sequence ID" value="NZ_BAAAPZ010000002.1"/>
</dbReference>
<evidence type="ECO:0000313" key="3">
    <source>
        <dbReference type="EMBL" id="GAA2091088.1"/>
    </source>
</evidence>